<sequence length="45" mass="5436">MNMKLLRLAILYFEPIPENWRSWKLDTGKAIVETMGSWELEQKLR</sequence>
<protein>
    <submittedName>
        <fullName evidence="1">Uncharacterized protein</fullName>
    </submittedName>
</protein>
<dbReference type="AlphaFoldDB" id="X1VJN2"/>
<evidence type="ECO:0000313" key="1">
    <source>
        <dbReference type="EMBL" id="GAJ08065.1"/>
    </source>
</evidence>
<accession>X1VJN2</accession>
<comment type="caution">
    <text evidence="1">The sequence shown here is derived from an EMBL/GenBank/DDBJ whole genome shotgun (WGS) entry which is preliminary data.</text>
</comment>
<name>X1VJN2_9ZZZZ</name>
<organism evidence="1">
    <name type="scientific">marine sediment metagenome</name>
    <dbReference type="NCBI Taxonomy" id="412755"/>
    <lineage>
        <taxon>unclassified sequences</taxon>
        <taxon>metagenomes</taxon>
        <taxon>ecological metagenomes</taxon>
    </lineage>
</organism>
<dbReference type="EMBL" id="BARW01026675">
    <property type="protein sequence ID" value="GAJ08065.1"/>
    <property type="molecule type" value="Genomic_DNA"/>
</dbReference>
<gene>
    <name evidence="1" type="ORF">S12H4_43461</name>
</gene>
<proteinExistence type="predicted"/>
<reference evidence="1" key="1">
    <citation type="journal article" date="2014" name="Front. Microbiol.">
        <title>High frequency of phylogenetically diverse reductive dehalogenase-homologous genes in deep subseafloor sedimentary metagenomes.</title>
        <authorList>
            <person name="Kawai M."/>
            <person name="Futagami T."/>
            <person name="Toyoda A."/>
            <person name="Takaki Y."/>
            <person name="Nishi S."/>
            <person name="Hori S."/>
            <person name="Arai W."/>
            <person name="Tsubouchi T."/>
            <person name="Morono Y."/>
            <person name="Uchiyama I."/>
            <person name="Ito T."/>
            <person name="Fujiyama A."/>
            <person name="Inagaki F."/>
            <person name="Takami H."/>
        </authorList>
    </citation>
    <scope>NUCLEOTIDE SEQUENCE</scope>
    <source>
        <strain evidence="1">Expedition CK06-06</strain>
    </source>
</reference>
<feature type="non-terminal residue" evidence="1">
    <location>
        <position position="45"/>
    </location>
</feature>